<dbReference type="SUPFAM" id="SSF51366">
    <property type="entry name" value="Ribulose-phoshate binding barrel"/>
    <property type="match status" value="1"/>
</dbReference>
<feature type="domain" description="N-(5'phosphoribosyl) anthranilate isomerase (PRAI)" evidence="7">
    <location>
        <begin position="8"/>
        <end position="203"/>
    </location>
</feature>
<dbReference type="EMBL" id="UOEW01000374">
    <property type="protein sequence ID" value="VAW42729.1"/>
    <property type="molecule type" value="Genomic_DNA"/>
</dbReference>
<dbReference type="Pfam" id="PF00697">
    <property type="entry name" value="PRAI"/>
    <property type="match status" value="1"/>
</dbReference>
<keyword evidence="3" id="KW-0028">Amino-acid biosynthesis</keyword>
<dbReference type="NCBIfam" id="NF002298">
    <property type="entry name" value="PRK01222.1-4"/>
    <property type="match status" value="1"/>
</dbReference>
<dbReference type="AlphaFoldDB" id="A0A3B0W0E5"/>
<dbReference type="UniPathway" id="UPA00035">
    <property type="reaction ID" value="UER00042"/>
</dbReference>
<evidence type="ECO:0000259" key="7">
    <source>
        <dbReference type="Pfam" id="PF00697"/>
    </source>
</evidence>
<evidence type="ECO:0000256" key="6">
    <source>
        <dbReference type="ARBA" id="ARBA00023235"/>
    </source>
</evidence>
<dbReference type="HAMAP" id="MF_00135">
    <property type="entry name" value="PRAI"/>
    <property type="match status" value="1"/>
</dbReference>
<organism evidence="8">
    <name type="scientific">hydrothermal vent metagenome</name>
    <dbReference type="NCBI Taxonomy" id="652676"/>
    <lineage>
        <taxon>unclassified sequences</taxon>
        <taxon>metagenomes</taxon>
        <taxon>ecological metagenomes</taxon>
    </lineage>
</organism>
<evidence type="ECO:0000256" key="3">
    <source>
        <dbReference type="ARBA" id="ARBA00022605"/>
    </source>
</evidence>
<keyword evidence="6 8" id="KW-0413">Isomerase</keyword>
<evidence type="ECO:0000256" key="4">
    <source>
        <dbReference type="ARBA" id="ARBA00022822"/>
    </source>
</evidence>
<evidence type="ECO:0000256" key="2">
    <source>
        <dbReference type="ARBA" id="ARBA00012572"/>
    </source>
</evidence>
<dbReference type="InterPro" id="IPR044643">
    <property type="entry name" value="TrpF_fam"/>
</dbReference>
<evidence type="ECO:0000313" key="8">
    <source>
        <dbReference type="EMBL" id="VAW42729.1"/>
    </source>
</evidence>
<protein>
    <recommendedName>
        <fullName evidence="2">phosphoribosylanthranilate isomerase</fullName>
        <ecNumber evidence="2">5.3.1.24</ecNumber>
    </recommendedName>
</protein>
<comment type="pathway">
    <text evidence="1">Amino-acid biosynthesis; L-tryptophan biosynthesis; L-tryptophan from chorismate: step 3/5.</text>
</comment>
<dbReference type="InterPro" id="IPR011060">
    <property type="entry name" value="RibuloseP-bd_barrel"/>
</dbReference>
<accession>A0A3B0W0E5</accession>
<evidence type="ECO:0000256" key="1">
    <source>
        <dbReference type="ARBA" id="ARBA00004664"/>
    </source>
</evidence>
<dbReference type="CDD" id="cd00405">
    <property type="entry name" value="PRAI"/>
    <property type="match status" value="1"/>
</dbReference>
<dbReference type="EC" id="5.3.1.24" evidence="2"/>
<keyword evidence="5" id="KW-0057">Aromatic amino acid biosynthesis</keyword>
<dbReference type="GO" id="GO:0004640">
    <property type="term" value="F:phosphoribosylanthranilate isomerase activity"/>
    <property type="evidence" value="ECO:0007669"/>
    <property type="project" value="UniProtKB-EC"/>
</dbReference>
<sequence>MSSRYFTKFCGITNIKDALNAQSLGCDALGFVFVRKSKRYIDPIQCQNIINKLSPAMLTVALFANNSGEEITEILNKCSVHVLQFHGDETPRFCRQWHKPYWKAIPMADKVNPLEYANNYHDAQAYLLDNYGNDSSGGSGSKFDWNNLPQHIDNKWILAGGLHPKNIQQAVQLTGINCFDISSGIEQYAGKKSNKKMKQFLKNLNKAK</sequence>
<evidence type="ECO:0000256" key="5">
    <source>
        <dbReference type="ARBA" id="ARBA00023141"/>
    </source>
</evidence>
<dbReference type="Gene3D" id="3.20.20.70">
    <property type="entry name" value="Aldolase class I"/>
    <property type="match status" value="1"/>
</dbReference>
<reference evidence="8" key="1">
    <citation type="submission" date="2018-06" db="EMBL/GenBank/DDBJ databases">
        <authorList>
            <person name="Zhirakovskaya E."/>
        </authorList>
    </citation>
    <scope>NUCLEOTIDE SEQUENCE</scope>
</reference>
<dbReference type="GO" id="GO:0000162">
    <property type="term" value="P:L-tryptophan biosynthetic process"/>
    <property type="evidence" value="ECO:0007669"/>
    <property type="project" value="UniProtKB-UniPathway"/>
</dbReference>
<dbReference type="PANTHER" id="PTHR42894">
    <property type="entry name" value="N-(5'-PHOSPHORIBOSYL)ANTHRANILATE ISOMERASE"/>
    <property type="match status" value="1"/>
</dbReference>
<dbReference type="PANTHER" id="PTHR42894:SF1">
    <property type="entry name" value="N-(5'-PHOSPHORIBOSYL)ANTHRANILATE ISOMERASE"/>
    <property type="match status" value="1"/>
</dbReference>
<proteinExistence type="inferred from homology"/>
<keyword evidence="4" id="KW-0822">Tryptophan biosynthesis</keyword>
<dbReference type="InterPro" id="IPR013785">
    <property type="entry name" value="Aldolase_TIM"/>
</dbReference>
<dbReference type="InterPro" id="IPR001240">
    <property type="entry name" value="PRAI_dom"/>
</dbReference>
<gene>
    <name evidence="8" type="ORF">MNBD_GAMMA01-1427</name>
</gene>
<name>A0A3B0W0E5_9ZZZZ</name>